<reference evidence="5 6" key="1">
    <citation type="submission" date="2016-10" db="EMBL/GenBank/DDBJ databases">
        <authorList>
            <person name="de Groot N.N."/>
        </authorList>
    </citation>
    <scope>NUCLEOTIDE SEQUENCE [LARGE SCALE GENOMIC DNA]</scope>
    <source>
        <strain evidence="5 6">DSM 43067</strain>
    </source>
</reference>
<dbReference type="AlphaFoldDB" id="A0A1I4W1J2"/>
<protein>
    <submittedName>
        <fullName evidence="5">Acyl dehydratase</fullName>
    </submittedName>
</protein>
<dbReference type="GO" id="GO:0006635">
    <property type="term" value="P:fatty acid beta-oxidation"/>
    <property type="evidence" value="ECO:0007669"/>
    <property type="project" value="TreeGrafter"/>
</dbReference>
<evidence type="ECO:0000313" key="6">
    <source>
        <dbReference type="Proteomes" id="UP000183413"/>
    </source>
</evidence>
<evidence type="ECO:0000313" key="5">
    <source>
        <dbReference type="EMBL" id="SFN07315.1"/>
    </source>
</evidence>
<comment type="similarity">
    <text evidence="1">Belongs to the enoyl-CoA hydratase/isomerase family.</text>
</comment>
<name>A0A1I4W1J2_9ACTN</name>
<dbReference type="InParanoid" id="A0A1I4W1J2"/>
<dbReference type="Pfam" id="PF13452">
    <property type="entry name" value="FAS1_DH_region"/>
    <property type="match status" value="1"/>
</dbReference>
<feature type="domain" description="FAS1-like dehydratase" evidence="4">
    <location>
        <begin position="6"/>
        <end position="123"/>
    </location>
</feature>
<dbReference type="InterPro" id="IPR002539">
    <property type="entry name" value="MaoC-like_dom"/>
</dbReference>
<dbReference type="CDD" id="cd03441">
    <property type="entry name" value="R_hydratase_like"/>
    <property type="match status" value="1"/>
</dbReference>
<organism evidence="5 6">
    <name type="scientific">Actinomadura madurae</name>
    <dbReference type="NCBI Taxonomy" id="1993"/>
    <lineage>
        <taxon>Bacteria</taxon>
        <taxon>Bacillati</taxon>
        <taxon>Actinomycetota</taxon>
        <taxon>Actinomycetes</taxon>
        <taxon>Streptosporangiales</taxon>
        <taxon>Thermomonosporaceae</taxon>
        <taxon>Actinomadura</taxon>
    </lineage>
</organism>
<dbReference type="OrthoDB" id="5522043at2"/>
<dbReference type="Pfam" id="PF01575">
    <property type="entry name" value="MaoC_dehydratas"/>
    <property type="match status" value="1"/>
</dbReference>
<keyword evidence="6" id="KW-1185">Reference proteome</keyword>
<dbReference type="GO" id="GO:0044594">
    <property type="term" value="F:17-beta-hydroxysteroid dehydrogenase (NAD+) activity"/>
    <property type="evidence" value="ECO:0007669"/>
    <property type="project" value="TreeGrafter"/>
</dbReference>
<evidence type="ECO:0000259" key="4">
    <source>
        <dbReference type="Pfam" id="PF13452"/>
    </source>
</evidence>
<evidence type="ECO:0000256" key="1">
    <source>
        <dbReference type="ARBA" id="ARBA00005254"/>
    </source>
</evidence>
<dbReference type="InterPro" id="IPR029069">
    <property type="entry name" value="HotDog_dom_sf"/>
</dbReference>
<dbReference type="PANTHER" id="PTHR13078">
    <property type="entry name" value="PEROXISOMAL MULTIFUNCTIONAL ENZYME TYPE 2-RELATED"/>
    <property type="match status" value="1"/>
</dbReference>
<dbReference type="eggNOG" id="COG3777">
    <property type="taxonomic scope" value="Bacteria"/>
</dbReference>
<dbReference type="EMBL" id="FOVH01000001">
    <property type="protein sequence ID" value="SFN07315.1"/>
    <property type="molecule type" value="Genomic_DNA"/>
</dbReference>
<dbReference type="GO" id="GO:0003857">
    <property type="term" value="F:(3S)-3-hydroxyacyl-CoA dehydrogenase (NAD+) activity"/>
    <property type="evidence" value="ECO:0007669"/>
    <property type="project" value="TreeGrafter"/>
</dbReference>
<feature type="region of interest" description="Disordered" evidence="2">
    <location>
        <begin position="137"/>
        <end position="159"/>
    </location>
</feature>
<gene>
    <name evidence="5" type="ORF">SAMN04489713_101125</name>
</gene>
<feature type="domain" description="MaoC-like" evidence="3">
    <location>
        <begin position="156"/>
        <end position="261"/>
    </location>
</feature>
<proteinExistence type="inferred from homology"/>
<accession>A0A1I4W1J2</accession>
<dbReference type="Proteomes" id="UP000183413">
    <property type="component" value="Unassembled WGS sequence"/>
</dbReference>
<dbReference type="STRING" id="1993.SAMN04489713_101125"/>
<dbReference type="PANTHER" id="PTHR13078:SF56">
    <property type="entry name" value="PEROXISOMAL MULTIFUNCTIONAL ENZYME TYPE 2"/>
    <property type="match status" value="1"/>
</dbReference>
<evidence type="ECO:0000259" key="3">
    <source>
        <dbReference type="Pfam" id="PF01575"/>
    </source>
</evidence>
<sequence length="279" mass="29600">MFHTQKVGVWSDPVEFAVTAERTVAYAEATNDPIAAHRDGTLAPPVFAVVPGFSVMARLTLAAAPESAAGRILHGRHDLRIHRPIVPGDVLSTRAQVVGVHARSSGVVVTTLVETRDAAAEPVNEQHFTGFFRGARHTGGDAGRTAPDHGPAGDARGRTPDATVVQKFDDDQTFRYAEASGDTMPVHLDEDFARRAGLPGIIVHGLCTMAFTCHALIGHAAPGDPARLRRLAVRFSAPARPGQTITTTVWTSGTDRYSFETAGDDGTPVITDGHAEFTA</sequence>
<dbReference type="SUPFAM" id="SSF54637">
    <property type="entry name" value="Thioesterase/thiol ester dehydrase-isomerase"/>
    <property type="match status" value="2"/>
</dbReference>
<dbReference type="Gene3D" id="3.10.129.10">
    <property type="entry name" value="Hotdog Thioesterase"/>
    <property type="match status" value="1"/>
</dbReference>
<dbReference type="GO" id="GO:0004300">
    <property type="term" value="F:enoyl-CoA hydratase activity"/>
    <property type="evidence" value="ECO:0007669"/>
    <property type="project" value="TreeGrafter"/>
</dbReference>
<dbReference type="InterPro" id="IPR039569">
    <property type="entry name" value="FAS1-like_DH_region"/>
</dbReference>
<dbReference type="RefSeq" id="WP_021595880.1">
    <property type="nucleotide sequence ID" value="NZ_FOVH01000001.1"/>
</dbReference>
<evidence type="ECO:0000256" key="2">
    <source>
        <dbReference type="SAM" id="MobiDB-lite"/>
    </source>
</evidence>